<dbReference type="KEGG" id="vg:5659011"/>
<keyword evidence="2" id="KW-1185">Reference proteome</keyword>
<accession>A7IXF1</accession>
<proteinExistence type="predicted"/>
<gene>
    <name evidence="1" type="primary">b626R</name>
    <name evidence="1" type="ORF">NY2A_b626R</name>
</gene>
<dbReference type="EMBL" id="DQ491002">
    <property type="protein sequence ID" value="ABT15025.1"/>
    <property type="molecule type" value="Genomic_DNA"/>
</dbReference>
<organism evidence="1 2">
    <name type="scientific">Paramecium bursaria Chlorella virus NY2A</name>
    <name type="common">PBCV-NY2A</name>
    <dbReference type="NCBI Taxonomy" id="46021"/>
    <lineage>
        <taxon>Viruses</taxon>
        <taxon>Varidnaviria</taxon>
        <taxon>Bamfordvirae</taxon>
        <taxon>Nucleocytoviricota</taxon>
        <taxon>Megaviricetes</taxon>
        <taxon>Algavirales</taxon>
        <taxon>Phycodnaviridae</taxon>
        <taxon>Chlorovirus</taxon>
        <taxon>Chlorovirus americanus</taxon>
    </lineage>
</organism>
<evidence type="ECO:0000313" key="1">
    <source>
        <dbReference type="EMBL" id="ABT15025.1"/>
    </source>
</evidence>
<dbReference type="Proteomes" id="UP000202419">
    <property type="component" value="Segment"/>
</dbReference>
<evidence type="ECO:0000313" key="2">
    <source>
        <dbReference type="Proteomes" id="UP000202419"/>
    </source>
</evidence>
<dbReference type="RefSeq" id="YP_001497822.1">
    <property type="nucleotide sequence ID" value="NC_009898.1"/>
</dbReference>
<dbReference type="GeneID" id="5659011"/>
<sequence length="109" mass="13172">MADRLLELENNQTTLDTSSVIGPSWYFVTSQCHRNSPFFCECFFVFDIDLNVFARNHRLKFCLFDCQIIFDFRCKHTELIMESRNTELSFYIIRKNANIYSFEEVFYYL</sequence>
<organismHost>
    <name type="scientific">Chlorella</name>
    <dbReference type="NCBI Taxonomy" id="3071"/>
</organismHost>
<reference evidence="1 2" key="1">
    <citation type="journal article" date="2007" name="Virology">
        <title>Sequence and annotation of the 369-kb NY-2A and the 345-kb AR158 viruses that infect Chlorella NC64A.</title>
        <authorList>
            <person name="Fitzgerald L.A."/>
            <person name="Graves M.V."/>
            <person name="Li X."/>
            <person name="Feldblyum T."/>
            <person name="Nierman W.C."/>
            <person name="Van Etten J.L."/>
        </authorList>
    </citation>
    <scope>NUCLEOTIDE SEQUENCE [LARGE SCALE GENOMIC DNA]</scope>
    <source>
        <strain evidence="1 2">NY-2A</strain>
    </source>
</reference>
<protein>
    <submittedName>
        <fullName evidence="1">Uncharacterized protein b626R</fullName>
    </submittedName>
</protein>
<name>A7IXF1_PBCVN</name>